<keyword evidence="2" id="KW-1185">Reference proteome</keyword>
<dbReference type="Proteomes" id="UP000283383">
    <property type="component" value="Unassembled WGS sequence"/>
</dbReference>
<gene>
    <name evidence="1" type="ORF">GcM3_078029</name>
</gene>
<comment type="caution">
    <text evidence="1">The sequence shown here is derived from an EMBL/GenBank/DDBJ whole genome shotgun (WGS) entry which is preliminary data.</text>
</comment>
<name>A0A420IPN6_9PEZI</name>
<proteinExistence type="predicted"/>
<organism evidence="1 2">
    <name type="scientific">Golovinomyces cichoracearum</name>
    <dbReference type="NCBI Taxonomy" id="62708"/>
    <lineage>
        <taxon>Eukaryota</taxon>
        <taxon>Fungi</taxon>
        <taxon>Dikarya</taxon>
        <taxon>Ascomycota</taxon>
        <taxon>Pezizomycotina</taxon>
        <taxon>Leotiomycetes</taxon>
        <taxon>Erysiphales</taxon>
        <taxon>Erysiphaceae</taxon>
        <taxon>Golovinomyces</taxon>
    </lineage>
</organism>
<dbReference type="AlphaFoldDB" id="A0A420IPN6"/>
<sequence length="89" mass="10126">MKNARSQSFCLTQELRRLIRKLPSFSWYNLEVNSSNAGGVDSCFDAKFNAIFLPFGNGLNVGYSFSNLEADIETRFTGEFHHESEQILI</sequence>
<accession>A0A420IPN6</accession>
<evidence type="ECO:0000313" key="2">
    <source>
        <dbReference type="Proteomes" id="UP000283383"/>
    </source>
</evidence>
<reference evidence="1 2" key="1">
    <citation type="journal article" date="2018" name="BMC Genomics">
        <title>Comparative genome analyses reveal sequence features reflecting distinct modes of host-adaptation between dicot and monocot powdery mildew.</title>
        <authorList>
            <person name="Wu Y."/>
            <person name="Ma X."/>
            <person name="Pan Z."/>
            <person name="Kale S.D."/>
            <person name="Song Y."/>
            <person name="King H."/>
            <person name="Zhang Q."/>
            <person name="Presley C."/>
            <person name="Deng X."/>
            <person name="Wei C.I."/>
            <person name="Xiao S."/>
        </authorList>
    </citation>
    <scope>NUCLEOTIDE SEQUENCE [LARGE SCALE GENOMIC DNA]</scope>
    <source>
        <strain evidence="1">UMSG3</strain>
    </source>
</reference>
<evidence type="ECO:0000313" key="1">
    <source>
        <dbReference type="EMBL" id="RKF76518.1"/>
    </source>
</evidence>
<protein>
    <submittedName>
        <fullName evidence="1">Uncharacterized protein</fullName>
    </submittedName>
</protein>
<dbReference type="EMBL" id="MCBQ01007850">
    <property type="protein sequence ID" value="RKF76518.1"/>
    <property type="molecule type" value="Genomic_DNA"/>
</dbReference>